<evidence type="ECO:0000259" key="3">
    <source>
        <dbReference type="PROSITE" id="PS51886"/>
    </source>
</evidence>
<dbReference type="EMBL" id="CAJVPS010000105">
    <property type="protein sequence ID" value="CAG8452812.1"/>
    <property type="molecule type" value="Genomic_DNA"/>
</dbReference>
<evidence type="ECO:0000313" key="4">
    <source>
        <dbReference type="EMBL" id="CAG8452812.1"/>
    </source>
</evidence>
<accession>A0A9N8YXJ3</accession>
<feature type="compositionally biased region" description="Basic and acidic residues" evidence="1">
    <location>
        <begin position="45"/>
        <end position="55"/>
    </location>
</feature>
<dbReference type="PROSITE" id="PS50097">
    <property type="entry name" value="BTB"/>
    <property type="match status" value="1"/>
</dbReference>
<keyword evidence="5" id="KW-1185">Reference proteome</keyword>
<dbReference type="InterPro" id="IPR011333">
    <property type="entry name" value="SKP1/BTB/POZ_sf"/>
</dbReference>
<evidence type="ECO:0000256" key="1">
    <source>
        <dbReference type="SAM" id="MobiDB-lite"/>
    </source>
</evidence>
<name>A0A9N8YXJ3_9GLOM</name>
<comment type="caution">
    <text evidence="4">The sequence shown here is derived from an EMBL/GenBank/DDBJ whole genome shotgun (WGS) entry which is preliminary data.</text>
</comment>
<dbReference type="PROSITE" id="PS51886">
    <property type="entry name" value="TLDC"/>
    <property type="match status" value="1"/>
</dbReference>
<dbReference type="Pfam" id="PF07534">
    <property type="entry name" value="TLD"/>
    <property type="match status" value="1"/>
</dbReference>
<protein>
    <submittedName>
        <fullName evidence="4">14539_t:CDS:1</fullName>
    </submittedName>
</protein>
<feature type="region of interest" description="Disordered" evidence="1">
    <location>
        <begin position="1"/>
        <end position="65"/>
    </location>
</feature>
<dbReference type="OrthoDB" id="2413077at2759"/>
<evidence type="ECO:0000259" key="2">
    <source>
        <dbReference type="PROSITE" id="PS50097"/>
    </source>
</evidence>
<feature type="domain" description="TLDc" evidence="3">
    <location>
        <begin position="365"/>
        <end position="552"/>
    </location>
</feature>
<reference evidence="4" key="1">
    <citation type="submission" date="2021-06" db="EMBL/GenBank/DDBJ databases">
        <authorList>
            <person name="Kallberg Y."/>
            <person name="Tangrot J."/>
            <person name="Rosling A."/>
        </authorList>
    </citation>
    <scope>NUCLEOTIDE SEQUENCE</scope>
    <source>
        <strain evidence="4">FL130A</strain>
    </source>
</reference>
<dbReference type="InterPro" id="IPR000210">
    <property type="entry name" value="BTB/POZ_dom"/>
</dbReference>
<evidence type="ECO:0000313" key="5">
    <source>
        <dbReference type="Proteomes" id="UP000789508"/>
    </source>
</evidence>
<dbReference type="Proteomes" id="UP000789508">
    <property type="component" value="Unassembled WGS sequence"/>
</dbReference>
<gene>
    <name evidence="4" type="ORF">ALEPTO_LOCUS1109</name>
</gene>
<dbReference type="Gene3D" id="3.30.710.10">
    <property type="entry name" value="Potassium Channel Kv1.1, Chain A"/>
    <property type="match status" value="1"/>
</dbReference>
<dbReference type="SUPFAM" id="SSF54695">
    <property type="entry name" value="POZ domain"/>
    <property type="match status" value="1"/>
</dbReference>
<sequence length="554" mass="63773">MAAMSLSVPNQINPRLKNSRSNKSLASFRTDRSNRSKNSATSDESNEKQFNRETDPNELSSPSATTENGITIISYDLSCTSIDVIIDVGEGLNVKRFKTESEALIRSCPYFRVALSTRWAEKENGYYLFKKPNITPHIFEVILRRILKDEFNFENFDQSILQLLLAAEELMLDNFCELIIDNAYEYKHLWLREDSVTLLKTIYGCESLAKLRLPMIDWINENPNWLLDSPNFGSLQLSLLKSFLSDTSVNDSCKWDILIRWSTCISEMVSVESNYTKWSAVVFDVLKEKLANFLPFIRFSFLSRNDYYNKVLPLREVLSDRLGDPILQYYLKEKPPRHTHRESVTSVAISTVTSIRTRVILEDSNIINHAHALKISNWLNGRKNTSKANDINHSNFIHRFTKRYEFKLLYRGSKDGFSSDMYHSLCDNKGNTIVLAKVARSPIIIGGYRPIDVKSNNTEIDEHAKKSFIFSFGYPKGSDDVFPSRIGRSFGCIHAINYKTTSPGFGHEELVFDLDNRPRGKICYKNPLYFVEENIAELGEYEMEDVEVFQLVKL</sequence>
<dbReference type="AlphaFoldDB" id="A0A9N8YXJ3"/>
<proteinExistence type="predicted"/>
<feature type="domain" description="BTB" evidence="2">
    <location>
        <begin position="82"/>
        <end position="155"/>
    </location>
</feature>
<dbReference type="InterPro" id="IPR006571">
    <property type="entry name" value="TLDc_dom"/>
</dbReference>
<organism evidence="4 5">
    <name type="scientific">Ambispora leptoticha</name>
    <dbReference type="NCBI Taxonomy" id="144679"/>
    <lineage>
        <taxon>Eukaryota</taxon>
        <taxon>Fungi</taxon>
        <taxon>Fungi incertae sedis</taxon>
        <taxon>Mucoromycota</taxon>
        <taxon>Glomeromycotina</taxon>
        <taxon>Glomeromycetes</taxon>
        <taxon>Archaeosporales</taxon>
        <taxon>Ambisporaceae</taxon>
        <taxon>Ambispora</taxon>
    </lineage>
</organism>